<keyword evidence="4" id="KW-1185">Reference proteome</keyword>
<dbReference type="EMBL" id="NGLE02000001">
    <property type="protein sequence ID" value="MEI5994194.1"/>
    <property type="molecule type" value="Genomic_DNA"/>
</dbReference>
<protein>
    <submittedName>
        <fullName evidence="3">Chromosome partition protein SMC</fullName>
    </submittedName>
</protein>
<dbReference type="InterPro" id="IPR027417">
    <property type="entry name" value="P-loop_NTPase"/>
</dbReference>
<dbReference type="PANTHER" id="PTHR43977">
    <property type="entry name" value="STRUCTURAL MAINTENANCE OF CHROMOSOMES PROTEIN 3"/>
    <property type="match status" value="1"/>
</dbReference>
<gene>
    <name evidence="3" type="ORF">A5880_001752</name>
</gene>
<name>A0ABU8IFC7_9ENTE</name>
<dbReference type="InterPro" id="IPR003395">
    <property type="entry name" value="RecF/RecN/SMC_N"/>
</dbReference>
<evidence type="ECO:0000313" key="3">
    <source>
        <dbReference type="EMBL" id="MEI5994194.1"/>
    </source>
</evidence>
<dbReference type="Gene3D" id="3.40.50.300">
    <property type="entry name" value="P-loop containing nucleotide triphosphate hydrolases"/>
    <property type="match status" value="1"/>
</dbReference>
<dbReference type="SUPFAM" id="SSF52540">
    <property type="entry name" value="P-loop containing nucleoside triphosphate hydrolases"/>
    <property type="match status" value="1"/>
</dbReference>
<feature type="coiled-coil region" evidence="1">
    <location>
        <begin position="248"/>
        <end position="359"/>
    </location>
</feature>
<evidence type="ECO:0000259" key="2">
    <source>
        <dbReference type="Pfam" id="PF02463"/>
    </source>
</evidence>
<dbReference type="Pfam" id="PF02463">
    <property type="entry name" value="SMC_N"/>
    <property type="match status" value="1"/>
</dbReference>
<keyword evidence="1" id="KW-0175">Coiled coil</keyword>
<proteinExistence type="predicted"/>
<evidence type="ECO:0000256" key="1">
    <source>
        <dbReference type="SAM" id="Coils"/>
    </source>
</evidence>
<feature type="coiled-coil region" evidence="1">
    <location>
        <begin position="167"/>
        <end position="194"/>
    </location>
</feature>
<dbReference type="CDD" id="cd03278">
    <property type="entry name" value="ABC_SMC_barmotin"/>
    <property type="match status" value="1"/>
</dbReference>
<sequence length="479" mass="54946">MYLKRIEIAGFKSFADRTVIEFENGVTAVVGPNGSGKSNITEAIRWVLGEQSAKSLRGGKMPDIIFAGSEGRKALNIAEVTVVLDNSDHFLPLDFTEISVTRRYRRTGESDFYINKQACRLKDIHDLFMDSGLGKESFSIISQGKVEAIFNSKPEDRRGIFEEAAGVLKYKQRKKKAEQKLFETEDNLSRVQDIIYELEDQLTPLAAQSEAAKEFLKLKENLTEIDVSLTVTEIEAAKKVWEVKTAELTAIEEKLQTASKKIRDSEDELFQLRGKRNKLDEQIETQQQQLLQITEALKQTEGQKNVLVERSKHTMQTTSEYQQSLEENAEKITRYREEVQELQAKVTEKKAQRETLREASKASELEVEKYSKSSKELLEELRSQYVEVMQAQANTTNDLKYLERQYQQETAKNQQSIQKHEALEKQMNDALAEKEQLEEQVAASDQSLNDQREQYTQLKNQLDQKQGQLAVKQKICIKP</sequence>
<accession>A0ABU8IFC7</accession>
<feature type="coiled-coil region" evidence="1">
    <location>
        <begin position="399"/>
        <end position="468"/>
    </location>
</feature>
<evidence type="ECO:0000313" key="4">
    <source>
        <dbReference type="Proteomes" id="UP000195139"/>
    </source>
</evidence>
<organism evidence="3 4">
    <name type="scientific">Candidatus Enterococcus mansonii</name>
    <dbReference type="NCBI Taxonomy" id="1834181"/>
    <lineage>
        <taxon>Bacteria</taxon>
        <taxon>Bacillati</taxon>
        <taxon>Bacillota</taxon>
        <taxon>Bacilli</taxon>
        <taxon>Lactobacillales</taxon>
        <taxon>Enterococcaceae</taxon>
        <taxon>Enterococcus</taxon>
    </lineage>
</organism>
<dbReference type="Proteomes" id="UP000195139">
    <property type="component" value="Unassembled WGS sequence"/>
</dbReference>
<comment type="caution">
    <text evidence="3">The sequence shown here is derived from an EMBL/GenBank/DDBJ whole genome shotgun (WGS) entry which is preliminary data.</text>
</comment>
<reference evidence="3" key="1">
    <citation type="submission" date="2018-07" db="EMBL/GenBank/DDBJ databases">
        <title>The Genome Sequence of Enterococcus sp. DIV0659b.</title>
        <authorList>
            <consortium name="The Broad Institute Genomics Platform"/>
            <consortium name="The Broad Institute Genomic Center for Infectious Diseases"/>
            <person name="Earl A."/>
            <person name="Manson A."/>
            <person name="Schwartman J."/>
            <person name="Gilmore M."/>
            <person name="Abouelleil A."/>
            <person name="Cao P."/>
            <person name="Chapman S."/>
            <person name="Cusick C."/>
            <person name="Shea T."/>
            <person name="Young S."/>
            <person name="Neafsey D."/>
            <person name="Nusbaum C."/>
            <person name="Birren B."/>
        </authorList>
    </citation>
    <scope>NUCLEOTIDE SEQUENCE [LARGE SCALE GENOMIC DNA]</scope>
    <source>
        <strain evidence="3">4G2_DIV0659</strain>
    </source>
</reference>
<feature type="domain" description="RecF/RecN/SMC N-terminal" evidence="2">
    <location>
        <begin position="2"/>
        <end position="139"/>
    </location>
</feature>